<proteinExistence type="predicted"/>
<evidence type="ECO:0000259" key="2">
    <source>
        <dbReference type="Pfam" id="PF01145"/>
    </source>
</evidence>
<protein>
    <submittedName>
        <fullName evidence="3">Spfh domain band 7 family protein</fullName>
    </submittedName>
</protein>
<feature type="domain" description="Band 7" evidence="2">
    <location>
        <begin position="5"/>
        <end position="93"/>
    </location>
</feature>
<feature type="coiled-coil region" evidence="1">
    <location>
        <begin position="79"/>
        <end position="117"/>
    </location>
</feature>
<evidence type="ECO:0000313" key="3">
    <source>
        <dbReference type="EMBL" id="EGR28975.1"/>
    </source>
</evidence>
<dbReference type="eggNOG" id="ENOG502S420">
    <property type="taxonomic scope" value="Eukaryota"/>
</dbReference>
<dbReference type="GeneID" id="14905059"/>
<keyword evidence="1" id="KW-0175">Coiled coil</keyword>
<accession>G0R0N1</accession>
<name>G0R0N1_ICHMU</name>
<keyword evidence="4" id="KW-1185">Reference proteome</keyword>
<evidence type="ECO:0000313" key="4">
    <source>
        <dbReference type="Proteomes" id="UP000008983"/>
    </source>
</evidence>
<evidence type="ECO:0000256" key="1">
    <source>
        <dbReference type="SAM" id="Coils"/>
    </source>
</evidence>
<dbReference type="EMBL" id="GL984197">
    <property type="protein sequence ID" value="EGR28975.1"/>
    <property type="molecule type" value="Genomic_DNA"/>
</dbReference>
<dbReference type="OrthoDB" id="190994at2759"/>
<gene>
    <name evidence="3" type="ORF">IMG5_165710</name>
</gene>
<dbReference type="InParanoid" id="G0R0N1"/>
<dbReference type="STRING" id="857967.G0R0N1"/>
<organism evidence="3 4">
    <name type="scientific">Ichthyophthirius multifiliis</name>
    <name type="common">White spot disease agent</name>
    <name type="synonym">Ich</name>
    <dbReference type="NCBI Taxonomy" id="5932"/>
    <lineage>
        <taxon>Eukaryota</taxon>
        <taxon>Sar</taxon>
        <taxon>Alveolata</taxon>
        <taxon>Ciliophora</taxon>
        <taxon>Intramacronucleata</taxon>
        <taxon>Oligohymenophorea</taxon>
        <taxon>Hymenostomatida</taxon>
        <taxon>Ophryoglenina</taxon>
        <taxon>Ichthyophthirius</taxon>
    </lineage>
</organism>
<dbReference type="InterPro" id="IPR001107">
    <property type="entry name" value="Band_7"/>
</dbReference>
<dbReference type="Pfam" id="PF01145">
    <property type="entry name" value="Band_7"/>
    <property type="match status" value="1"/>
</dbReference>
<sequence length="160" mass="19340">MNNLEYERTFTRIARDTIVQIASTYEAPQYWQKRKDIGLKLQEELNKELQKAFAHCVFFQILRVNLPDTFDVSIVNTQVEMQNKRMKQFEQEAIRIMKEIEVLKSETERQIKTINAEAQAEQYKILKEADVHLYMKILLFIFFFQKKQNKIKEQSYKKCY</sequence>
<reference evidence="3 4" key="1">
    <citation type="submission" date="2011-07" db="EMBL/GenBank/DDBJ databases">
        <authorList>
            <person name="Coyne R."/>
            <person name="Brami D."/>
            <person name="Johnson J."/>
            <person name="Hostetler J."/>
            <person name="Hannick L."/>
            <person name="Clark T."/>
            <person name="Cassidy-Hanley D."/>
            <person name="Inman J."/>
        </authorList>
    </citation>
    <scope>NUCLEOTIDE SEQUENCE [LARGE SCALE GENOMIC DNA]</scope>
    <source>
        <strain evidence="3 4">G5</strain>
    </source>
</reference>
<dbReference type="RefSeq" id="XP_004030211.1">
    <property type="nucleotide sequence ID" value="XM_004030163.1"/>
</dbReference>
<dbReference type="AlphaFoldDB" id="G0R0N1"/>
<dbReference type="Proteomes" id="UP000008983">
    <property type="component" value="Unassembled WGS sequence"/>
</dbReference>